<evidence type="ECO:0000256" key="11">
    <source>
        <dbReference type="ARBA" id="ARBA00023002"/>
    </source>
</evidence>
<comment type="catalytic activity">
    <reaction evidence="13">
        <text>nitric oxide + Fe(III)-[cytochrome c] + H2O = Fe(II)-[cytochrome c] + nitrite + 2 H(+)</text>
        <dbReference type="Rhea" id="RHEA:15233"/>
        <dbReference type="Rhea" id="RHEA-COMP:10350"/>
        <dbReference type="Rhea" id="RHEA-COMP:14399"/>
        <dbReference type="ChEBI" id="CHEBI:15377"/>
        <dbReference type="ChEBI" id="CHEBI:15378"/>
        <dbReference type="ChEBI" id="CHEBI:16301"/>
        <dbReference type="ChEBI" id="CHEBI:16480"/>
        <dbReference type="ChEBI" id="CHEBI:29033"/>
        <dbReference type="ChEBI" id="CHEBI:29034"/>
        <dbReference type="EC" id="1.7.2.1"/>
    </reaction>
</comment>
<dbReference type="PANTHER" id="PTHR11709">
    <property type="entry name" value="MULTI-COPPER OXIDASE"/>
    <property type="match status" value="1"/>
</dbReference>
<feature type="domain" description="Blue (type 1) copper" evidence="14">
    <location>
        <begin position="84"/>
        <end position="157"/>
    </location>
</feature>
<evidence type="ECO:0000259" key="15">
    <source>
        <dbReference type="Pfam" id="PF07732"/>
    </source>
</evidence>
<evidence type="ECO:0000256" key="8">
    <source>
        <dbReference type="ARBA" id="ARBA00022723"/>
    </source>
</evidence>
<evidence type="ECO:0000256" key="9">
    <source>
        <dbReference type="ARBA" id="ARBA00022737"/>
    </source>
</evidence>
<dbReference type="Pfam" id="PF07732">
    <property type="entry name" value="Cu-oxidase_3"/>
    <property type="match status" value="1"/>
</dbReference>
<dbReference type="InterPro" id="IPR008972">
    <property type="entry name" value="Cupredoxin"/>
</dbReference>
<sequence>MTTHVFDALSPRRLALLATLLLTAIAFSGCILEETDGRTNTPGSMLKQGARKQAPTEQVAFTLEAHITGYKGVGGAIDGTINPELKVKAGSEVTITLINKEAMAHDIGLENASTKSDAIMKVDETTTFTFVAAASDTYYCTIPGHRQAGMVGKLTVEGSAAAPEMVATANAPTMAHHSGGPPAGFGAALKPAKRVSIDEVGWDASDIPAPLTRTRPEKVEFVIETEEVIAEIEDGTTFELWTYNGKVPGPMLRVMEGDDVVIHLDNHETSLMPHSIDFHAATGPGGGAVYLQVPPGERRSLQFKALKAGIYVYHCATPHIPTHMARGMYGLILVEPPGGLPEVDHEYYVVQGEYYTNARPGTDGHMEEDGERLLDELPTYVLLNGRVGSITGDRAMKAEVGDTLRIFFGVGGPNLHSAFHVIGEIFDRVYPEGALLNEPLLNVQTTSVPPGGATMVEFEVDYPGSYLLVDHALSRLDKGAVGILEVSGEADESIFKGLDGLAPAAH</sequence>
<keyword evidence="10" id="KW-0249">Electron transport</keyword>
<dbReference type="InterPro" id="IPR045087">
    <property type="entry name" value="Cu-oxidase_fam"/>
</dbReference>
<keyword evidence="12" id="KW-0186">Copper</keyword>
<dbReference type="PROSITE" id="PS00196">
    <property type="entry name" value="COPPER_BLUE"/>
    <property type="match status" value="1"/>
</dbReference>
<dbReference type="NCBIfam" id="TIGR02376">
    <property type="entry name" value="Cu_nitrite_red"/>
    <property type="match status" value="1"/>
</dbReference>
<comment type="caution">
    <text evidence="16">The sequence shown here is derived from an EMBL/GenBank/DDBJ whole genome shotgun (WGS) entry which is preliminary data.</text>
</comment>
<evidence type="ECO:0000256" key="2">
    <source>
        <dbReference type="ARBA" id="ARBA00001973"/>
    </source>
</evidence>
<dbReference type="EMBL" id="SADD01000001">
    <property type="protein sequence ID" value="RVU48034.1"/>
    <property type="molecule type" value="Genomic_DNA"/>
</dbReference>
<organism evidence="16 17">
    <name type="scientific">Lujinxingia sediminis</name>
    <dbReference type="NCBI Taxonomy" id="2480984"/>
    <lineage>
        <taxon>Bacteria</taxon>
        <taxon>Deltaproteobacteria</taxon>
        <taxon>Bradymonadales</taxon>
        <taxon>Lujinxingiaceae</taxon>
        <taxon>Lujinxingia</taxon>
    </lineage>
</organism>
<keyword evidence="8" id="KW-0479">Metal-binding</keyword>
<keyword evidence="7" id="KW-0813">Transport</keyword>
<dbReference type="PRINTS" id="PR00695">
    <property type="entry name" value="CUNO2RDTASE"/>
</dbReference>
<dbReference type="CDD" id="cd04208">
    <property type="entry name" value="CuRO_2_CuNIR"/>
    <property type="match status" value="1"/>
</dbReference>
<evidence type="ECO:0000256" key="3">
    <source>
        <dbReference type="ARBA" id="ARBA00010609"/>
    </source>
</evidence>
<comment type="cofactor">
    <cofactor evidence="1">
        <name>Cu(+)</name>
        <dbReference type="ChEBI" id="CHEBI:49552"/>
    </cofactor>
</comment>
<keyword evidence="9" id="KW-0677">Repeat</keyword>
<feature type="domain" description="Plastocyanin-like" evidence="15">
    <location>
        <begin position="229"/>
        <end position="337"/>
    </location>
</feature>
<comment type="subunit">
    <text evidence="4">Homotrimer.</text>
</comment>
<dbReference type="InterPro" id="IPR028871">
    <property type="entry name" value="BlueCu_1_BS"/>
</dbReference>
<dbReference type="CDD" id="cd00920">
    <property type="entry name" value="Cupredoxin"/>
    <property type="match status" value="1"/>
</dbReference>
<dbReference type="InterPro" id="IPR011707">
    <property type="entry name" value="Cu-oxidase-like_N"/>
</dbReference>
<keyword evidence="17" id="KW-1185">Reference proteome</keyword>
<accession>A0ABY0CWP7</accession>
<dbReference type="Pfam" id="PF00127">
    <property type="entry name" value="Copper-bind"/>
    <property type="match status" value="1"/>
</dbReference>
<evidence type="ECO:0000256" key="1">
    <source>
        <dbReference type="ARBA" id="ARBA00001960"/>
    </source>
</evidence>
<dbReference type="Gene3D" id="2.60.40.420">
    <property type="entry name" value="Cupredoxins - blue copper proteins"/>
    <property type="match status" value="3"/>
</dbReference>
<reference evidence="16 17" key="1">
    <citation type="submission" date="2019-01" db="EMBL/GenBank/DDBJ databases">
        <title>Lujinxingia litoralis gen. nov., sp. nov. and Lujinxingia sediminis gen. nov., sp. nov., new members in the order Bradymonadales, isolated from coastal sediment.</title>
        <authorList>
            <person name="Li C.-M."/>
        </authorList>
    </citation>
    <scope>NUCLEOTIDE SEQUENCE [LARGE SCALE GENOMIC DNA]</scope>
    <source>
        <strain evidence="16 17">SEH01</strain>
    </source>
</reference>
<comment type="similarity">
    <text evidence="3">Belongs to the multicopper oxidase family.</text>
</comment>
<evidence type="ECO:0000256" key="5">
    <source>
        <dbReference type="ARBA" id="ARBA00011882"/>
    </source>
</evidence>
<dbReference type="InterPro" id="IPR001287">
    <property type="entry name" value="NO2-reductase_Cu"/>
</dbReference>
<evidence type="ECO:0000256" key="12">
    <source>
        <dbReference type="ARBA" id="ARBA00023008"/>
    </source>
</evidence>
<name>A0ABY0CWP7_9DELT</name>
<comment type="cofactor">
    <cofactor evidence="2">
        <name>Cu(2+)</name>
        <dbReference type="ChEBI" id="CHEBI:29036"/>
    </cofactor>
</comment>
<dbReference type="EC" id="1.7.2.1" evidence="5"/>
<evidence type="ECO:0000256" key="4">
    <source>
        <dbReference type="ARBA" id="ARBA00011233"/>
    </source>
</evidence>
<protein>
    <recommendedName>
        <fullName evidence="6">Copper-containing nitrite reductase</fullName>
        <ecNumber evidence="5">1.7.2.1</ecNumber>
    </recommendedName>
</protein>
<proteinExistence type="inferred from homology"/>
<dbReference type="SUPFAM" id="SSF49503">
    <property type="entry name" value="Cupredoxins"/>
    <property type="match status" value="3"/>
</dbReference>
<dbReference type="Proteomes" id="UP000282926">
    <property type="component" value="Unassembled WGS sequence"/>
</dbReference>
<evidence type="ECO:0000256" key="13">
    <source>
        <dbReference type="ARBA" id="ARBA00049340"/>
    </source>
</evidence>
<dbReference type="InterPro" id="IPR000923">
    <property type="entry name" value="BlueCu_1"/>
</dbReference>
<evidence type="ECO:0000259" key="14">
    <source>
        <dbReference type="Pfam" id="PF00127"/>
    </source>
</evidence>
<dbReference type="GO" id="GO:0050421">
    <property type="term" value="F:nitrite reductase (NO-forming) activity"/>
    <property type="evidence" value="ECO:0007669"/>
    <property type="project" value="UniProtKB-EC"/>
</dbReference>
<evidence type="ECO:0000256" key="7">
    <source>
        <dbReference type="ARBA" id="ARBA00022448"/>
    </source>
</evidence>
<gene>
    <name evidence="16" type="primary">nirK</name>
    <name evidence="16" type="ORF">EA187_00950</name>
</gene>
<dbReference type="RefSeq" id="WP_127778877.1">
    <property type="nucleotide sequence ID" value="NZ_SADD01000001.1"/>
</dbReference>
<dbReference type="PANTHER" id="PTHR11709:SF394">
    <property type="entry name" value="FI03373P-RELATED"/>
    <property type="match status" value="1"/>
</dbReference>
<keyword evidence="11 16" id="KW-0560">Oxidoreductase</keyword>
<evidence type="ECO:0000313" key="17">
    <source>
        <dbReference type="Proteomes" id="UP000282926"/>
    </source>
</evidence>
<evidence type="ECO:0000256" key="10">
    <source>
        <dbReference type="ARBA" id="ARBA00022982"/>
    </source>
</evidence>
<dbReference type="CDD" id="cd11020">
    <property type="entry name" value="CuRO_1_CuNIR"/>
    <property type="match status" value="1"/>
</dbReference>
<evidence type="ECO:0000313" key="16">
    <source>
        <dbReference type="EMBL" id="RVU48034.1"/>
    </source>
</evidence>
<evidence type="ECO:0000256" key="6">
    <source>
        <dbReference type="ARBA" id="ARBA00017290"/>
    </source>
</evidence>